<dbReference type="InterPro" id="IPR005843">
    <property type="entry name" value="A-D-PHexomutase_C"/>
</dbReference>
<evidence type="ECO:0000256" key="7">
    <source>
        <dbReference type="RuleBase" id="RU004326"/>
    </source>
</evidence>
<evidence type="ECO:0000259" key="11">
    <source>
        <dbReference type="Pfam" id="PF02880"/>
    </source>
</evidence>
<keyword evidence="13" id="KW-1185">Reference proteome</keyword>
<dbReference type="Gene3D" id="3.40.120.10">
    <property type="entry name" value="Alpha-D-Glucose-1,6-Bisphosphate, subunit A, domain 3"/>
    <property type="match status" value="3"/>
</dbReference>
<dbReference type="PRINTS" id="PR00509">
    <property type="entry name" value="PGMPMM"/>
</dbReference>
<dbReference type="Gene3D" id="3.30.310.50">
    <property type="entry name" value="Alpha-D-phosphohexomutase, C-terminal domain"/>
    <property type="match status" value="1"/>
</dbReference>
<dbReference type="GO" id="GO:0005975">
    <property type="term" value="P:carbohydrate metabolic process"/>
    <property type="evidence" value="ECO:0007669"/>
    <property type="project" value="InterPro"/>
</dbReference>
<comment type="similarity">
    <text evidence="2 7">Belongs to the phosphohexose mutase family.</text>
</comment>
<sequence length="469" mass="51047">MSLMISVSGIRGIVGESLTPKNLTAFAMAFASWILRRKDDRTKRPRIVIGRDTRPTGKAIGDLVSNVLVLCGCDVIDLDIATTPTVEIAVTSECADGGLIITASHNPVAWNALKMLNHLGEFLTATEVDELLAIADREQFCPAGWDHIGAITHDDRYDDLHIEKILQLSFVDTAAIAKEQFRVLVDCVEGAGYAVVPKLCRKLGMEHIVPVACGGSGLFPRNPEPIEENLSATIAGLKESGCDFAIVVDPDVDRLALICEDGTLFGEEYTLVACADFYLKKHSGAVANNLSSSRALRDIAGRYGVECYSAKVGEANVIEVMKEKSVVIGGEGNGGVILPELHYGRDALVGIALFVQAFTHWRTTNSNGSLSAFRKEFPDYVMSKQKTTLGKTDRSSLENILTDIALQYPEAESNALDGLKLDFASSWVHLRPSNTEPIIRIYSEAPSKKEAETLADKLKRDIEKRTQGH</sequence>
<feature type="domain" description="Alpha-D-phosphohexomutase C-terminal" evidence="8">
    <location>
        <begin position="415"/>
        <end position="458"/>
    </location>
</feature>
<dbReference type="PANTHER" id="PTHR42946">
    <property type="entry name" value="PHOSPHOHEXOSE MUTASE"/>
    <property type="match status" value="1"/>
</dbReference>
<accession>Q0YSL4</accession>
<dbReference type="Pfam" id="PF02880">
    <property type="entry name" value="PGM_PMM_III"/>
    <property type="match status" value="1"/>
</dbReference>
<dbReference type="OrthoDB" id="9806956at2"/>
<evidence type="ECO:0000256" key="1">
    <source>
        <dbReference type="ARBA" id="ARBA00001946"/>
    </source>
</evidence>
<evidence type="ECO:0000313" key="13">
    <source>
        <dbReference type="Proteomes" id="UP000004162"/>
    </source>
</evidence>
<dbReference type="Pfam" id="PF02879">
    <property type="entry name" value="PGM_PMM_II"/>
    <property type="match status" value="1"/>
</dbReference>
<dbReference type="InterPro" id="IPR016066">
    <property type="entry name" value="A-D-PHexomutase_CS"/>
</dbReference>
<organism evidence="12 13">
    <name type="scientific">Chlorobium ferrooxidans DSM 13031</name>
    <dbReference type="NCBI Taxonomy" id="377431"/>
    <lineage>
        <taxon>Bacteria</taxon>
        <taxon>Pseudomonadati</taxon>
        <taxon>Chlorobiota</taxon>
        <taxon>Chlorobiia</taxon>
        <taxon>Chlorobiales</taxon>
        <taxon>Chlorobiaceae</taxon>
        <taxon>Chlorobium/Pelodictyon group</taxon>
        <taxon>Chlorobium</taxon>
    </lineage>
</organism>
<dbReference type="PROSITE" id="PS00710">
    <property type="entry name" value="PGM_PMM"/>
    <property type="match status" value="1"/>
</dbReference>
<keyword evidence="5 7" id="KW-0460">Magnesium</keyword>
<gene>
    <name evidence="12" type="ORF">CferDRAFT_1192</name>
</gene>
<dbReference type="SUPFAM" id="SSF53738">
    <property type="entry name" value="Phosphoglucomutase, first 3 domains"/>
    <property type="match status" value="3"/>
</dbReference>
<evidence type="ECO:0008006" key="14">
    <source>
        <dbReference type="Google" id="ProtNLM"/>
    </source>
</evidence>
<comment type="caution">
    <text evidence="12">The sequence shown here is derived from an EMBL/GenBank/DDBJ whole genome shotgun (WGS) entry which is preliminary data.</text>
</comment>
<comment type="cofactor">
    <cofactor evidence="1">
        <name>Mg(2+)</name>
        <dbReference type="ChEBI" id="CHEBI:18420"/>
    </cofactor>
</comment>
<evidence type="ECO:0000256" key="2">
    <source>
        <dbReference type="ARBA" id="ARBA00010231"/>
    </source>
</evidence>
<dbReference type="GO" id="GO:0008966">
    <property type="term" value="F:phosphoglucosamine mutase activity"/>
    <property type="evidence" value="ECO:0007669"/>
    <property type="project" value="InterPro"/>
</dbReference>
<evidence type="ECO:0000256" key="5">
    <source>
        <dbReference type="ARBA" id="ARBA00022842"/>
    </source>
</evidence>
<dbReference type="GO" id="GO:0005829">
    <property type="term" value="C:cytosol"/>
    <property type="evidence" value="ECO:0007669"/>
    <property type="project" value="TreeGrafter"/>
</dbReference>
<protein>
    <recommendedName>
        <fullName evidence="14">Phosphoglucosamine mutase</fullName>
    </recommendedName>
</protein>
<feature type="domain" description="Alpha-D-phosphohexomutase alpha/beta/alpha" evidence="11">
    <location>
        <begin position="269"/>
        <end position="371"/>
    </location>
</feature>
<dbReference type="InterPro" id="IPR005846">
    <property type="entry name" value="A-D-PHexomutase_a/b/a-III"/>
</dbReference>
<dbReference type="RefSeq" id="WP_006366038.1">
    <property type="nucleotide sequence ID" value="NZ_AASE01000006.1"/>
</dbReference>
<evidence type="ECO:0000259" key="8">
    <source>
        <dbReference type="Pfam" id="PF00408"/>
    </source>
</evidence>
<evidence type="ECO:0000313" key="12">
    <source>
        <dbReference type="EMBL" id="EAT59185.1"/>
    </source>
</evidence>
<dbReference type="EMBL" id="AASE01000006">
    <property type="protein sequence ID" value="EAT59185.1"/>
    <property type="molecule type" value="Genomic_DNA"/>
</dbReference>
<dbReference type="InterPro" id="IPR005841">
    <property type="entry name" value="Alpha-D-phosphohexomutase_SF"/>
</dbReference>
<feature type="domain" description="Alpha-D-phosphohexomutase alpha/beta/alpha" evidence="9">
    <location>
        <begin position="8"/>
        <end position="139"/>
    </location>
</feature>
<dbReference type="Pfam" id="PF02878">
    <property type="entry name" value="PGM_PMM_I"/>
    <property type="match status" value="1"/>
</dbReference>
<dbReference type="PANTHER" id="PTHR42946:SF1">
    <property type="entry name" value="PHOSPHOGLUCOMUTASE (ALPHA-D-GLUCOSE-1,6-BISPHOSPHATE-DEPENDENT)"/>
    <property type="match status" value="1"/>
</dbReference>
<evidence type="ECO:0000256" key="3">
    <source>
        <dbReference type="ARBA" id="ARBA00022553"/>
    </source>
</evidence>
<dbReference type="InterPro" id="IPR036900">
    <property type="entry name" value="A-D-PHexomutase_C_sf"/>
</dbReference>
<proteinExistence type="inferred from homology"/>
<keyword evidence="3" id="KW-0597">Phosphoprotein</keyword>
<dbReference type="InterPro" id="IPR005844">
    <property type="entry name" value="A-D-PHexomutase_a/b/a-I"/>
</dbReference>
<dbReference type="InterPro" id="IPR050060">
    <property type="entry name" value="Phosphoglucosamine_mutase"/>
</dbReference>
<dbReference type="AlphaFoldDB" id="Q0YSL4"/>
<keyword evidence="4 7" id="KW-0479">Metal-binding</keyword>
<dbReference type="GO" id="GO:0006048">
    <property type="term" value="P:UDP-N-acetylglucosamine biosynthetic process"/>
    <property type="evidence" value="ECO:0007669"/>
    <property type="project" value="TreeGrafter"/>
</dbReference>
<dbReference type="GO" id="GO:0004615">
    <property type="term" value="F:phosphomannomutase activity"/>
    <property type="evidence" value="ECO:0007669"/>
    <property type="project" value="TreeGrafter"/>
</dbReference>
<feature type="domain" description="Alpha-D-phosphohexomutase alpha/beta/alpha" evidence="10">
    <location>
        <begin position="161"/>
        <end position="262"/>
    </location>
</feature>
<evidence type="ECO:0000256" key="4">
    <source>
        <dbReference type="ARBA" id="ARBA00022723"/>
    </source>
</evidence>
<dbReference type="Pfam" id="PF00408">
    <property type="entry name" value="PGM_PMM_IV"/>
    <property type="match status" value="1"/>
</dbReference>
<dbReference type="SUPFAM" id="SSF55957">
    <property type="entry name" value="Phosphoglucomutase, C-terminal domain"/>
    <property type="match status" value="1"/>
</dbReference>
<evidence type="ECO:0000259" key="10">
    <source>
        <dbReference type="Pfam" id="PF02879"/>
    </source>
</evidence>
<reference evidence="12 13" key="2">
    <citation type="submission" date="2006-07" db="EMBL/GenBank/DDBJ databases">
        <title>Sequencing of the draft genome and assembly of Chlorobium ferroxidans DSM 13031.</title>
        <authorList>
            <consortium name="US DOE Joint Genome Institute (JGI-PGF)"/>
            <person name="Copeland A."/>
            <person name="Lucas S."/>
            <person name="Lapidus A."/>
            <person name="Barry K."/>
            <person name="Glavina del Rio T."/>
            <person name="Dalin E."/>
            <person name="Tice H."/>
            <person name="Bruce D."/>
            <person name="Pitluck S."/>
            <person name="Richardson P."/>
        </authorList>
    </citation>
    <scope>NUCLEOTIDE SEQUENCE [LARGE SCALE GENOMIC DNA]</scope>
    <source>
        <strain evidence="12 13">DSM 13031</strain>
    </source>
</reference>
<evidence type="ECO:0000256" key="6">
    <source>
        <dbReference type="ARBA" id="ARBA00023235"/>
    </source>
</evidence>
<dbReference type="InterPro" id="IPR005845">
    <property type="entry name" value="A-D-PHexomutase_a/b/a-II"/>
</dbReference>
<dbReference type="GO" id="GO:0009252">
    <property type="term" value="P:peptidoglycan biosynthetic process"/>
    <property type="evidence" value="ECO:0007669"/>
    <property type="project" value="TreeGrafter"/>
</dbReference>
<dbReference type="NCBIfam" id="TIGR03990">
    <property type="entry name" value="Arch_GlmM"/>
    <property type="match status" value="1"/>
</dbReference>
<evidence type="ECO:0000259" key="9">
    <source>
        <dbReference type="Pfam" id="PF02878"/>
    </source>
</evidence>
<keyword evidence="6" id="KW-0413">Isomerase</keyword>
<reference evidence="12 13" key="1">
    <citation type="submission" date="2006-07" db="EMBL/GenBank/DDBJ databases">
        <title>Annotation of the draft genome assembly of Chlorobium ferroxidans DSM 13031.</title>
        <authorList>
            <consortium name="US DOE Joint Genome Institute (JGI-ORNL)"/>
            <person name="Larimer F."/>
            <person name="Land M."/>
            <person name="Hauser L."/>
        </authorList>
    </citation>
    <scope>NUCLEOTIDE SEQUENCE [LARGE SCALE GENOMIC DNA]</scope>
    <source>
        <strain evidence="12 13">DSM 13031</strain>
    </source>
</reference>
<name>Q0YSL4_9CHLB</name>
<dbReference type="GO" id="GO:0000287">
    <property type="term" value="F:magnesium ion binding"/>
    <property type="evidence" value="ECO:0007669"/>
    <property type="project" value="InterPro"/>
</dbReference>
<dbReference type="InterPro" id="IPR024086">
    <property type="entry name" value="GlmM_arc-type"/>
</dbReference>
<dbReference type="Proteomes" id="UP000004162">
    <property type="component" value="Unassembled WGS sequence"/>
</dbReference>
<dbReference type="InterPro" id="IPR016055">
    <property type="entry name" value="A-D-PHexomutase_a/b/a-I/II/III"/>
</dbReference>